<organism evidence="3">
    <name type="scientific">[Clostridium] nexile</name>
    <dbReference type="NCBI Taxonomy" id="29361"/>
    <lineage>
        <taxon>Bacteria</taxon>
        <taxon>Bacillati</taxon>
        <taxon>Bacillota</taxon>
        <taxon>Clostridia</taxon>
        <taxon>Lachnospirales</taxon>
        <taxon>Lachnospiraceae</taxon>
        <taxon>Tyzzerella</taxon>
    </lineage>
</organism>
<dbReference type="GO" id="GO:0004175">
    <property type="term" value="F:endopeptidase activity"/>
    <property type="evidence" value="ECO:0007669"/>
    <property type="project" value="UniProtKB-ARBA"/>
</dbReference>
<dbReference type="EMBL" id="CACRTG010000002">
    <property type="protein sequence ID" value="VYS89036.1"/>
    <property type="molecule type" value="Genomic_DNA"/>
</dbReference>
<feature type="transmembrane region" description="Helical" evidence="1">
    <location>
        <begin position="196"/>
        <end position="216"/>
    </location>
</feature>
<feature type="transmembrane region" description="Helical" evidence="1">
    <location>
        <begin position="12"/>
        <end position="31"/>
    </location>
</feature>
<dbReference type="InterPro" id="IPR003675">
    <property type="entry name" value="Rce1/LyrA-like_dom"/>
</dbReference>
<dbReference type="Pfam" id="PF02517">
    <property type="entry name" value="Rce1-like"/>
    <property type="match status" value="1"/>
</dbReference>
<keyword evidence="3" id="KW-0378">Hydrolase</keyword>
<evidence type="ECO:0000259" key="2">
    <source>
        <dbReference type="Pfam" id="PF02517"/>
    </source>
</evidence>
<sequence>MEENRKTLKVYHGIIMLVLSAVCVFFVSPILGAKLGLYGTLLNEILLLMLAVALTAAVRGDFKQVFPIHKPKLSAVLGTILLWIGSFLAIMIITMIIAYFFPEEVIGVSQGLGMEFASLTFIISFVIVSISPAICEEAVFRGVVMHSFDNGKNKWIAIVVTGLIFGAFHGNIWRFVPTALLGIMLGYIVYETDNMIYGALFHAINNAMPLLSIFAMKSMYSNEMFQSQMSTMTDSGIPLISIGMYVMYGAAIPLLLTIGNYLIHKGTKQAKNSLFAKEERMKLVVLLLISVAFLVVGFFIIIFSLLFDPSVLNSMMY</sequence>
<feature type="domain" description="CAAX prenyl protease 2/Lysostaphin resistance protein A-like" evidence="2">
    <location>
        <begin position="120"/>
        <end position="208"/>
    </location>
</feature>
<feature type="transmembrane region" description="Helical" evidence="1">
    <location>
        <begin position="155"/>
        <end position="176"/>
    </location>
</feature>
<reference evidence="3" key="1">
    <citation type="submission" date="2019-11" db="EMBL/GenBank/DDBJ databases">
        <authorList>
            <person name="Feng L."/>
        </authorList>
    </citation>
    <scope>NUCLEOTIDE SEQUENCE</scope>
    <source>
        <strain evidence="3">CnexileLFYP112</strain>
    </source>
</reference>
<proteinExistence type="predicted"/>
<feature type="transmembrane region" description="Helical" evidence="1">
    <location>
        <begin position="79"/>
        <end position="101"/>
    </location>
</feature>
<dbReference type="GO" id="GO:0080120">
    <property type="term" value="P:CAAX-box protein maturation"/>
    <property type="evidence" value="ECO:0007669"/>
    <property type="project" value="UniProtKB-ARBA"/>
</dbReference>
<keyword evidence="1" id="KW-0472">Membrane</keyword>
<keyword evidence="3" id="KW-0645">Protease</keyword>
<keyword evidence="1" id="KW-0812">Transmembrane</keyword>
<dbReference type="PANTHER" id="PTHR43592:SF15">
    <property type="entry name" value="CAAX AMINO TERMINAL PROTEASE FAMILY PROTEIN"/>
    <property type="match status" value="1"/>
</dbReference>
<dbReference type="AlphaFoldDB" id="A0A6N2S754"/>
<feature type="transmembrane region" description="Helical" evidence="1">
    <location>
        <begin position="237"/>
        <end position="263"/>
    </location>
</feature>
<keyword evidence="1" id="KW-1133">Transmembrane helix</keyword>
<feature type="transmembrane region" description="Helical" evidence="1">
    <location>
        <begin position="37"/>
        <end position="58"/>
    </location>
</feature>
<feature type="transmembrane region" description="Helical" evidence="1">
    <location>
        <begin position="116"/>
        <end position="135"/>
    </location>
</feature>
<accession>A0A6N2S754</accession>
<name>A0A6N2S754_9FIRM</name>
<dbReference type="PANTHER" id="PTHR43592">
    <property type="entry name" value="CAAX AMINO TERMINAL PROTEASE"/>
    <property type="match status" value="1"/>
</dbReference>
<gene>
    <name evidence="3" type="ORF">CNLFYP112_01196</name>
</gene>
<feature type="transmembrane region" description="Helical" evidence="1">
    <location>
        <begin position="283"/>
        <end position="307"/>
    </location>
</feature>
<dbReference type="GO" id="GO:0006508">
    <property type="term" value="P:proteolysis"/>
    <property type="evidence" value="ECO:0007669"/>
    <property type="project" value="UniProtKB-KW"/>
</dbReference>
<evidence type="ECO:0000313" key="3">
    <source>
        <dbReference type="EMBL" id="VYS89036.1"/>
    </source>
</evidence>
<evidence type="ECO:0000256" key="1">
    <source>
        <dbReference type="SAM" id="Phobius"/>
    </source>
</evidence>
<protein>
    <submittedName>
        <fullName evidence="3">CAAX amino terminal protease self- immunity</fullName>
    </submittedName>
</protein>